<dbReference type="Proteomes" id="UP000001075">
    <property type="component" value="Unassembled WGS sequence"/>
</dbReference>
<sequence length="88" mass="10103">MWDPLLLWQVPLYCRYLLRPPSSAFWAALTIQPQNTAFLQTCGLWVGSLAPVPLLCSALSEQLQVEPRLSQTVEKRHPIRLFVRLLCI</sequence>
<gene>
    <name evidence="1" type="ORF">I79_012962</name>
</gene>
<evidence type="ECO:0000313" key="2">
    <source>
        <dbReference type="Proteomes" id="UP000001075"/>
    </source>
</evidence>
<dbReference type="EMBL" id="JH000599">
    <property type="protein sequence ID" value="EGW01931.1"/>
    <property type="molecule type" value="Genomic_DNA"/>
</dbReference>
<evidence type="ECO:0000313" key="1">
    <source>
        <dbReference type="EMBL" id="EGW01931.1"/>
    </source>
</evidence>
<accession>G3HQ68</accession>
<dbReference type="InParanoid" id="G3HQ68"/>
<proteinExistence type="predicted"/>
<organism evidence="1 2">
    <name type="scientific">Cricetulus griseus</name>
    <name type="common">Chinese hamster</name>
    <name type="synonym">Cricetulus barabensis griseus</name>
    <dbReference type="NCBI Taxonomy" id="10029"/>
    <lineage>
        <taxon>Eukaryota</taxon>
        <taxon>Metazoa</taxon>
        <taxon>Chordata</taxon>
        <taxon>Craniata</taxon>
        <taxon>Vertebrata</taxon>
        <taxon>Euteleostomi</taxon>
        <taxon>Mammalia</taxon>
        <taxon>Eutheria</taxon>
        <taxon>Euarchontoglires</taxon>
        <taxon>Glires</taxon>
        <taxon>Rodentia</taxon>
        <taxon>Myomorpha</taxon>
        <taxon>Muroidea</taxon>
        <taxon>Cricetidae</taxon>
        <taxon>Cricetinae</taxon>
        <taxon>Cricetulus</taxon>
    </lineage>
</organism>
<reference evidence="2" key="1">
    <citation type="journal article" date="2011" name="Nat. Biotechnol.">
        <title>The genomic sequence of the Chinese hamster ovary (CHO)-K1 cell line.</title>
        <authorList>
            <person name="Xu X."/>
            <person name="Nagarajan H."/>
            <person name="Lewis N.E."/>
            <person name="Pan S."/>
            <person name="Cai Z."/>
            <person name="Liu X."/>
            <person name="Chen W."/>
            <person name="Xie M."/>
            <person name="Wang W."/>
            <person name="Hammond S."/>
            <person name="Andersen M.R."/>
            <person name="Neff N."/>
            <person name="Passarelli B."/>
            <person name="Koh W."/>
            <person name="Fan H.C."/>
            <person name="Wang J."/>
            <person name="Gui Y."/>
            <person name="Lee K.H."/>
            <person name="Betenbaugh M.J."/>
            <person name="Quake S.R."/>
            <person name="Famili I."/>
            <person name="Palsson B.O."/>
            <person name="Wang J."/>
        </authorList>
    </citation>
    <scope>NUCLEOTIDE SEQUENCE [LARGE SCALE GENOMIC DNA]</scope>
    <source>
        <strain evidence="2">CHO K1 cell line</strain>
    </source>
</reference>
<dbReference type="AlphaFoldDB" id="G3HQ68"/>
<protein>
    <submittedName>
        <fullName evidence="1">Uncharacterized protein</fullName>
    </submittedName>
</protein>
<name>G3HQ68_CRIGR</name>